<evidence type="ECO:0000256" key="4">
    <source>
        <dbReference type="ARBA" id="ARBA00023136"/>
    </source>
</evidence>
<evidence type="ECO:0000259" key="6">
    <source>
        <dbReference type="Pfam" id="PF07291"/>
    </source>
</evidence>
<sequence length="153" mass="17558">MSEKPLKEGLTALLVSLFAYAGVSILLDYELFRNHLILSPWPLLSYTAPYMAGTLPVIELLIAIMLIMPRTRISGLWMAFMTMLAFTAYVAVFLLSDRKLPCSCSGVFSFMDWEWHLLFNIIFTMLAETALFLHIPLPIDFTSIFKHKKQYLQ</sequence>
<dbReference type="OrthoDB" id="680026at2"/>
<keyword evidence="2 5" id="KW-0812">Transmembrane</keyword>
<feature type="transmembrane region" description="Helical" evidence="5">
    <location>
        <begin position="47"/>
        <end position="68"/>
    </location>
</feature>
<feature type="domain" description="Methylamine utilisation protein MauE" evidence="6">
    <location>
        <begin position="8"/>
        <end position="132"/>
    </location>
</feature>
<keyword evidence="4 5" id="KW-0472">Membrane</keyword>
<dbReference type="Pfam" id="PF07291">
    <property type="entry name" value="MauE"/>
    <property type="match status" value="1"/>
</dbReference>
<accession>A0A979G7G7</accession>
<dbReference type="EMBL" id="CP001699">
    <property type="protein sequence ID" value="ACU62128.1"/>
    <property type="molecule type" value="Genomic_DNA"/>
</dbReference>
<comment type="subcellular location">
    <subcellularLocation>
        <location evidence="1">Membrane</location>
        <topology evidence="1">Multi-pass membrane protein</topology>
    </subcellularLocation>
</comment>
<keyword evidence="3 5" id="KW-1133">Transmembrane helix</keyword>
<organism evidence="7 8">
    <name type="scientific">Chitinophaga pinensis (strain ATCC 43595 / DSM 2588 / LMG 13176 / NBRC 15968 / NCIMB 11800 / UQM 2034)</name>
    <dbReference type="NCBI Taxonomy" id="485918"/>
    <lineage>
        <taxon>Bacteria</taxon>
        <taxon>Pseudomonadati</taxon>
        <taxon>Bacteroidota</taxon>
        <taxon>Chitinophagia</taxon>
        <taxon>Chitinophagales</taxon>
        <taxon>Chitinophagaceae</taxon>
        <taxon>Chitinophaga</taxon>
    </lineage>
</organism>
<dbReference type="RefSeq" id="WP_012792296.1">
    <property type="nucleotide sequence ID" value="NC_013132.1"/>
</dbReference>
<dbReference type="GO" id="GO:0016020">
    <property type="term" value="C:membrane"/>
    <property type="evidence" value="ECO:0007669"/>
    <property type="project" value="UniProtKB-SubCell"/>
</dbReference>
<feature type="transmembrane region" description="Helical" evidence="5">
    <location>
        <begin position="75"/>
        <end position="95"/>
    </location>
</feature>
<reference evidence="7 8" key="2">
    <citation type="journal article" date="2010" name="Stand. Genomic Sci.">
        <title>Complete genome sequence of Chitinophaga pinensis type strain (UQM 2034).</title>
        <authorList>
            <person name="Glavina Del Rio T."/>
            <person name="Abt B."/>
            <person name="Spring S."/>
            <person name="Lapidus A."/>
            <person name="Nolan M."/>
            <person name="Tice H."/>
            <person name="Copeland A."/>
            <person name="Cheng J.F."/>
            <person name="Chen F."/>
            <person name="Bruce D."/>
            <person name="Goodwin L."/>
            <person name="Pitluck S."/>
            <person name="Ivanova N."/>
            <person name="Mavromatis K."/>
            <person name="Mikhailova N."/>
            <person name="Pati A."/>
            <person name="Chen A."/>
            <person name="Palaniappan K."/>
            <person name="Land M."/>
            <person name="Hauser L."/>
            <person name="Chang Y.J."/>
            <person name="Jeffries C.D."/>
            <person name="Chain P."/>
            <person name="Saunders E."/>
            <person name="Detter J.C."/>
            <person name="Brettin T."/>
            <person name="Rohde M."/>
            <person name="Goker M."/>
            <person name="Bristow J."/>
            <person name="Eisen J.A."/>
            <person name="Markowitz V."/>
            <person name="Hugenholtz P."/>
            <person name="Kyrpides N.C."/>
            <person name="Klenk H.P."/>
            <person name="Lucas S."/>
        </authorList>
    </citation>
    <scope>NUCLEOTIDE SEQUENCE [LARGE SCALE GENOMIC DNA]</scope>
    <source>
        <strain evidence="8">ATCC 43595 / DSM 2588 / LMG 13176 / NBRC 15968 / NCIMB 11800 / UQM 2034</strain>
    </source>
</reference>
<evidence type="ECO:0000313" key="8">
    <source>
        <dbReference type="Proteomes" id="UP000002215"/>
    </source>
</evidence>
<evidence type="ECO:0000256" key="5">
    <source>
        <dbReference type="SAM" id="Phobius"/>
    </source>
</evidence>
<evidence type="ECO:0000313" key="7">
    <source>
        <dbReference type="EMBL" id="ACU62128.1"/>
    </source>
</evidence>
<proteinExistence type="predicted"/>
<name>A0A979G7G7_CHIPD</name>
<dbReference type="KEGG" id="cpi:Cpin_4691"/>
<protein>
    <recommendedName>
        <fullName evidence="6">Methylamine utilisation protein MauE domain-containing protein</fullName>
    </recommendedName>
</protein>
<feature type="transmembrane region" description="Helical" evidence="5">
    <location>
        <begin position="115"/>
        <end position="139"/>
    </location>
</feature>
<gene>
    <name evidence="7" type="ordered locus">Cpin_4691</name>
</gene>
<feature type="transmembrane region" description="Helical" evidence="5">
    <location>
        <begin position="9"/>
        <end position="27"/>
    </location>
</feature>
<dbReference type="InterPro" id="IPR009908">
    <property type="entry name" value="Methylamine_util_MauE"/>
</dbReference>
<dbReference type="Proteomes" id="UP000002215">
    <property type="component" value="Chromosome"/>
</dbReference>
<dbReference type="GO" id="GO:0030416">
    <property type="term" value="P:methylamine metabolic process"/>
    <property type="evidence" value="ECO:0007669"/>
    <property type="project" value="InterPro"/>
</dbReference>
<evidence type="ECO:0000256" key="1">
    <source>
        <dbReference type="ARBA" id="ARBA00004141"/>
    </source>
</evidence>
<evidence type="ECO:0000256" key="3">
    <source>
        <dbReference type="ARBA" id="ARBA00022989"/>
    </source>
</evidence>
<dbReference type="AlphaFoldDB" id="A0A979G7G7"/>
<reference evidence="8" key="1">
    <citation type="submission" date="2009-08" db="EMBL/GenBank/DDBJ databases">
        <title>The complete genome of Chitinophaga pinensis DSM 2588.</title>
        <authorList>
            <consortium name="US DOE Joint Genome Institute (JGI-PGF)"/>
            <person name="Lucas S."/>
            <person name="Copeland A."/>
            <person name="Lapidus A."/>
            <person name="Glavina del Rio T."/>
            <person name="Dalin E."/>
            <person name="Tice H."/>
            <person name="Bruce D."/>
            <person name="Goodwin L."/>
            <person name="Pitluck S."/>
            <person name="Kyrpides N."/>
            <person name="Mavromatis K."/>
            <person name="Ivanova N."/>
            <person name="Mikhailova N."/>
            <person name="Sims D."/>
            <person name="Meinche L."/>
            <person name="Brettin T."/>
            <person name="Detter J.C."/>
            <person name="Han C."/>
            <person name="Larimer F."/>
            <person name="Land M."/>
            <person name="Hauser L."/>
            <person name="Markowitz V."/>
            <person name="Cheng J.-F."/>
            <person name="Hugenholtz P."/>
            <person name="Woyke T."/>
            <person name="Wu D."/>
            <person name="Spring S."/>
            <person name="Klenk H.-P."/>
            <person name="Eisen J.A."/>
        </authorList>
    </citation>
    <scope>NUCLEOTIDE SEQUENCE [LARGE SCALE GENOMIC DNA]</scope>
    <source>
        <strain evidence="8">ATCC 43595 / DSM 2588 / LMG 13176 / NBRC 15968 / NCIMB 11800 / UQM 2034</strain>
    </source>
</reference>
<evidence type="ECO:0000256" key="2">
    <source>
        <dbReference type="ARBA" id="ARBA00022692"/>
    </source>
</evidence>